<dbReference type="Proteomes" id="UP000290283">
    <property type="component" value="Unassembled WGS sequence"/>
</dbReference>
<comment type="caution">
    <text evidence="2">The sequence shown here is derived from an EMBL/GenBank/DDBJ whole genome shotgun (WGS) entry which is preliminary data.</text>
</comment>
<protein>
    <recommendedName>
        <fullName evidence="4">RHS repeat-associated core domain-containing protein</fullName>
    </recommendedName>
</protein>
<evidence type="ECO:0000313" key="3">
    <source>
        <dbReference type="Proteomes" id="UP000290283"/>
    </source>
</evidence>
<evidence type="ECO:0000256" key="1">
    <source>
        <dbReference type="SAM" id="MobiDB-lite"/>
    </source>
</evidence>
<dbReference type="OrthoDB" id="2972467at2"/>
<feature type="region of interest" description="Disordered" evidence="1">
    <location>
        <begin position="1"/>
        <end position="23"/>
    </location>
</feature>
<keyword evidence="3" id="KW-1185">Reference proteome</keyword>
<proteinExistence type="predicted"/>
<evidence type="ECO:0000313" key="2">
    <source>
        <dbReference type="EMBL" id="RXR21253.1"/>
    </source>
</evidence>
<dbReference type="Gene3D" id="2.180.10.10">
    <property type="entry name" value="RHS repeat-associated core"/>
    <property type="match status" value="1"/>
</dbReference>
<dbReference type="EMBL" id="SBKO01000001">
    <property type="protein sequence ID" value="RXR21253.1"/>
    <property type="molecule type" value="Genomic_DNA"/>
</dbReference>
<sequence length="337" mass="37533">MPNRHGSSTAYRYGFQGQEKDDELKGEGNSLNYTFRMHDPRVGRFFTTDPLTADYPWYSPYQFAGNKVVQFVELEGLEEGIKLTGIDLSTVDLKNDKSVEAGILRGAMNLVKPTWWWEGIKGTAIQTWNFNGGNGWGGVMEANQKIMNDASYISKIFQEKDYGAIAQLTVEFVGSSVMLRTVSSKLLNVNSVRKATPMIQESVKIMQVMEGGEDWGMVATNSGVSLGTAQVERGILEMHITVPETLRKGGILNKVVQTAVERWNPRMIKGVWEKNFNKTNKPSTNYSVYMEKIKAKMSPEKAVFETPTGKAAKKAGYTGKPTIEVNEGSIEVIFTKP</sequence>
<feature type="compositionally biased region" description="Polar residues" evidence="1">
    <location>
        <begin position="1"/>
        <end position="10"/>
    </location>
</feature>
<accession>A0A4Q1K5Q8</accession>
<gene>
    <name evidence="2" type="ORF">EQG63_04760</name>
</gene>
<dbReference type="NCBIfam" id="TIGR03696">
    <property type="entry name" value="Rhs_assc_core"/>
    <property type="match status" value="1"/>
</dbReference>
<dbReference type="AlphaFoldDB" id="A0A4Q1K5Q8"/>
<organism evidence="2 3">
    <name type="scientific">Flavobacterium amnicola</name>
    <dbReference type="NCBI Taxonomy" id="2506422"/>
    <lineage>
        <taxon>Bacteria</taxon>
        <taxon>Pseudomonadati</taxon>
        <taxon>Bacteroidota</taxon>
        <taxon>Flavobacteriia</taxon>
        <taxon>Flavobacteriales</taxon>
        <taxon>Flavobacteriaceae</taxon>
        <taxon>Flavobacterium</taxon>
    </lineage>
</organism>
<dbReference type="InterPro" id="IPR022385">
    <property type="entry name" value="Rhs_assc_core"/>
</dbReference>
<evidence type="ECO:0008006" key="4">
    <source>
        <dbReference type="Google" id="ProtNLM"/>
    </source>
</evidence>
<name>A0A4Q1K5Q8_9FLAO</name>
<reference evidence="3" key="1">
    <citation type="submission" date="2019-01" db="EMBL/GenBank/DDBJ databases">
        <title>Cytophagaceae bacterium strain CAR-16.</title>
        <authorList>
            <person name="Chen W.-M."/>
        </authorList>
    </citation>
    <scope>NUCLEOTIDE SEQUENCE [LARGE SCALE GENOMIC DNA]</scope>
    <source>
        <strain evidence="3">LLJ-11</strain>
    </source>
</reference>